<feature type="transmembrane region" description="Helical" evidence="11">
    <location>
        <begin position="180"/>
        <end position="200"/>
    </location>
</feature>
<dbReference type="PANTHER" id="PTHR24243">
    <property type="entry name" value="G-PROTEIN COUPLED RECEPTOR"/>
    <property type="match status" value="1"/>
</dbReference>
<accession>A0A7R9IH15</accession>
<name>A0A7R9IH15_9NEOP</name>
<dbReference type="SMART" id="SM01381">
    <property type="entry name" value="7TM_GPCR_Srsx"/>
    <property type="match status" value="1"/>
</dbReference>
<reference evidence="13" key="1">
    <citation type="submission" date="2020-11" db="EMBL/GenBank/DDBJ databases">
        <authorList>
            <person name="Tran Van P."/>
        </authorList>
    </citation>
    <scope>NUCLEOTIDE SEQUENCE</scope>
</reference>
<keyword evidence="7 9" id="KW-0675">Receptor</keyword>
<dbReference type="Pfam" id="PF00001">
    <property type="entry name" value="7tm_1"/>
    <property type="match status" value="1"/>
</dbReference>
<dbReference type="PROSITE" id="PS50262">
    <property type="entry name" value="G_PROTEIN_RECEP_F1_2"/>
    <property type="match status" value="1"/>
</dbReference>
<dbReference type="Gene3D" id="1.20.1070.10">
    <property type="entry name" value="Rhodopsin 7-helix transmembrane proteins"/>
    <property type="match status" value="1"/>
</dbReference>
<dbReference type="PROSITE" id="PS00237">
    <property type="entry name" value="G_PROTEIN_RECEP_F1_1"/>
    <property type="match status" value="1"/>
</dbReference>
<evidence type="ECO:0000256" key="3">
    <source>
        <dbReference type="ARBA" id="ARBA00022692"/>
    </source>
</evidence>
<dbReference type="PRINTS" id="PR00237">
    <property type="entry name" value="GPCRRHODOPSN"/>
</dbReference>
<evidence type="ECO:0000313" key="13">
    <source>
        <dbReference type="EMBL" id="CAD7458274.1"/>
    </source>
</evidence>
<keyword evidence="6 11" id="KW-0472">Membrane</keyword>
<feature type="transmembrane region" description="Helical" evidence="11">
    <location>
        <begin position="345"/>
        <end position="363"/>
    </location>
</feature>
<dbReference type="PANTHER" id="PTHR24243:SF208">
    <property type="entry name" value="PYROKININ-1 RECEPTOR"/>
    <property type="match status" value="1"/>
</dbReference>
<keyword evidence="8 9" id="KW-0807">Transducer</keyword>
<feature type="region of interest" description="Disordered" evidence="10">
    <location>
        <begin position="276"/>
        <end position="330"/>
    </location>
</feature>
<evidence type="ECO:0000256" key="10">
    <source>
        <dbReference type="SAM" id="MobiDB-lite"/>
    </source>
</evidence>
<protein>
    <recommendedName>
        <fullName evidence="12">G-protein coupled receptors family 1 profile domain-containing protein</fullName>
    </recommendedName>
</protein>
<feature type="domain" description="G-protein coupled receptors family 1 profile" evidence="12">
    <location>
        <begin position="79"/>
        <end position="411"/>
    </location>
</feature>
<proteinExistence type="inferred from homology"/>
<evidence type="ECO:0000256" key="11">
    <source>
        <dbReference type="SAM" id="Phobius"/>
    </source>
</evidence>
<feature type="transmembrane region" description="Helical" evidence="11">
    <location>
        <begin position="238"/>
        <end position="259"/>
    </location>
</feature>
<feature type="compositionally biased region" description="Pro residues" evidence="10">
    <location>
        <begin position="312"/>
        <end position="321"/>
    </location>
</feature>
<evidence type="ECO:0000256" key="5">
    <source>
        <dbReference type="ARBA" id="ARBA00023040"/>
    </source>
</evidence>
<evidence type="ECO:0000256" key="1">
    <source>
        <dbReference type="ARBA" id="ARBA00004141"/>
    </source>
</evidence>
<feature type="transmembrane region" description="Helical" evidence="11">
    <location>
        <begin position="99"/>
        <end position="117"/>
    </location>
</feature>
<keyword evidence="3 9" id="KW-0812">Transmembrane</keyword>
<sequence length="442" mass="48550">MYILYDSVVSGADSDPYSSDMIGNATSQLISALNGTDMTPSVTPETVEASNWGPKRDPLIVVVPITIVYALIFLLGIVGNVSTCIVIARNKHMHTATNYYLFSLAVSDMLLLVSGLPPEMYYHWSRYPYVFGEAFCMIQGFAAETSANATVLTITAFTVERYVAICHPFQSHTVSKLSRAVKFIVGIWVLALCLAVPQAIQFGVVYERRPDGTILDEEHAVCAVKRIVIPHSFEISSFVFFLAPMTLITVLYVLIGLQLHRSSILARRDKGSVRLKNQVHHKKGLHAASSSPKNRPAVAMATSQTAGDPTTHHPPPPPPQPPHEEEEDGRKNFARNAQAKAAKHVVKMLVAVVVTFFICWAPFHAQRLLAVYGGGDAERRPSPVMIIVYSILTYTSGILYYLSTTVNPVLYHIMSNKFREAFKVGAVPLIDTAAVSAMTINC</sequence>
<comment type="similarity">
    <text evidence="2 9">Belongs to the G-protein coupled receptor 1 family.</text>
</comment>
<dbReference type="SUPFAM" id="SSF81321">
    <property type="entry name" value="Family A G protein-coupled receptor-like"/>
    <property type="match status" value="1"/>
</dbReference>
<evidence type="ECO:0000256" key="9">
    <source>
        <dbReference type="RuleBase" id="RU000688"/>
    </source>
</evidence>
<evidence type="ECO:0000256" key="8">
    <source>
        <dbReference type="ARBA" id="ARBA00023224"/>
    </source>
</evidence>
<organism evidence="13">
    <name type="scientific">Timema tahoe</name>
    <dbReference type="NCBI Taxonomy" id="61484"/>
    <lineage>
        <taxon>Eukaryota</taxon>
        <taxon>Metazoa</taxon>
        <taxon>Ecdysozoa</taxon>
        <taxon>Arthropoda</taxon>
        <taxon>Hexapoda</taxon>
        <taxon>Insecta</taxon>
        <taxon>Pterygota</taxon>
        <taxon>Neoptera</taxon>
        <taxon>Polyneoptera</taxon>
        <taxon>Phasmatodea</taxon>
        <taxon>Timematodea</taxon>
        <taxon>Timematoidea</taxon>
        <taxon>Timematidae</taxon>
        <taxon>Timema</taxon>
    </lineage>
</organism>
<dbReference type="InterPro" id="IPR017452">
    <property type="entry name" value="GPCR_Rhodpsn_7TM"/>
</dbReference>
<dbReference type="AlphaFoldDB" id="A0A7R9IH15"/>
<dbReference type="GO" id="GO:0005886">
    <property type="term" value="C:plasma membrane"/>
    <property type="evidence" value="ECO:0007669"/>
    <property type="project" value="TreeGrafter"/>
</dbReference>
<dbReference type="EMBL" id="OE002172">
    <property type="protein sequence ID" value="CAD7458274.1"/>
    <property type="molecule type" value="Genomic_DNA"/>
</dbReference>
<dbReference type="GO" id="GO:0008188">
    <property type="term" value="F:neuropeptide receptor activity"/>
    <property type="evidence" value="ECO:0007669"/>
    <property type="project" value="TreeGrafter"/>
</dbReference>
<feature type="transmembrane region" description="Helical" evidence="11">
    <location>
        <begin position="59"/>
        <end position="87"/>
    </location>
</feature>
<feature type="transmembrane region" description="Helical" evidence="11">
    <location>
        <begin position="383"/>
        <end position="402"/>
    </location>
</feature>
<feature type="transmembrane region" description="Helical" evidence="11">
    <location>
        <begin position="137"/>
        <end position="159"/>
    </location>
</feature>
<gene>
    <name evidence="13" type="ORF">TTEB3V08_LOCUS6257</name>
</gene>
<evidence type="ECO:0000256" key="7">
    <source>
        <dbReference type="ARBA" id="ARBA00023170"/>
    </source>
</evidence>
<evidence type="ECO:0000259" key="12">
    <source>
        <dbReference type="PROSITE" id="PS50262"/>
    </source>
</evidence>
<keyword evidence="4 11" id="KW-1133">Transmembrane helix</keyword>
<keyword evidence="5 9" id="KW-0297">G-protein coupled receptor</keyword>
<comment type="subcellular location">
    <subcellularLocation>
        <location evidence="1">Membrane</location>
        <topology evidence="1">Multi-pass membrane protein</topology>
    </subcellularLocation>
</comment>
<evidence type="ECO:0000256" key="2">
    <source>
        <dbReference type="ARBA" id="ARBA00010663"/>
    </source>
</evidence>
<evidence type="ECO:0000256" key="6">
    <source>
        <dbReference type="ARBA" id="ARBA00023136"/>
    </source>
</evidence>
<dbReference type="InterPro" id="IPR000276">
    <property type="entry name" value="GPCR_Rhodpsn"/>
</dbReference>
<evidence type="ECO:0000256" key="4">
    <source>
        <dbReference type="ARBA" id="ARBA00022989"/>
    </source>
</evidence>